<comment type="subcellular location">
    <subcellularLocation>
        <location evidence="1 3">Nucleus</location>
    </subcellularLocation>
</comment>
<dbReference type="InterPro" id="IPR052453">
    <property type="entry name" value="CONSTANS-like_ZF"/>
</dbReference>
<keyword evidence="6" id="KW-1185">Reference proteome</keyword>
<sequence>MALMQSMLLHAKKVTKRKRMILKAIWKVMGIGRGWYPRKKRRKIHKGKRDRMGYHSFLKSPKKEEQEVPDNIVPQFSNTKEETYGSGEIDVMDELEGILGIEDGEMLSNPNMYGRLSWDFMGLEEYPTVEDEEGSEMFKLDDNRSSFFEFEESHYSTSKVIKEESLGFWDGDDNRMSLNLNLNYQEVLDAWSDRGPLLADDYSLSMASNGNYMGEVPVMEEDRTRREASVLRYKEKRQTRLFSKKIRYQVRKLNADKRPRLKGRFVKRIS</sequence>
<dbReference type="InterPro" id="IPR010402">
    <property type="entry name" value="CCT_domain"/>
</dbReference>
<evidence type="ECO:0000313" key="6">
    <source>
        <dbReference type="Proteomes" id="UP001314170"/>
    </source>
</evidence>
<dbReference type="PANTHER" id="PTHR31874">
    <property type="entry name" value="CCT MOTIF FAMILY PROTEIN, EXPRESSED"/>
    <property type="match status" value="1"/>
</dbReference>
<evidence type="ECO:0000313" key="5">
    <source>
        <dbReference type="EMBL" id="CAK7330441.1"/>
    </source>
</evidence>
<gene>
    <name evidence="5" type="ORF">DCAF_LOCUS7959</name>
</gene>
<feature type="domain" description="CCT" evidence="4">
    <location>
        <begin position="226"/>
        <end position="268"/>
    </location>
</feature>
<dbReference type="GO" id="GO:0006355">
    <property type="term" value="P:regulation of DNA-templated transcription"/>
    <property type="evidence" value="ECO:0007669"/>
    <property type="project" value="TreeGrafter"/>
</dbReference>
<evidence type="ECO:0000256" key="2">
    <source>
        <dbReference type="ARBA" id="ARBA00023242"/>
    </source>
</evidence>
<proteinExistence type="predicted"/>
<dbReference type="PROSITE" id="PS51017">
    <property type="entry name" value="CCT"/>
    <property type="match status" value="1"/>
</dbReference>
<dbReference type="AlphaFoldDB" id="A0AAV1R849"/>
<protein>
    <recommendedName>
        <fullName evidence="4">CCT domain-containing protein</fullName>
    </recommendedName>
</protein>
<organism evidence="5 6">
    <name type="scientific">Dovyalis caffra</name>
    <dbReference type="NCBI Taxonomy" id="77055"/>
    <lineage>
        <taxon>Eukaryota</taxon>
        <taxon>Viridiplantae</taxon>
        <taxon>Streptophyta</taxon>
        <taxon>Embryophyta</taxon>
        <taxon>Tracheophyta</taxon>
        <taxon>Spermatophyta</taxon>
        <taxon>Magnoliopsida</taxon>
        <taxon>eudicotyledons</taxon>
        <taxon>Gunneridae</taxon>
        <taxon>Pentapetalae</taxon>
        <taxon>rosids</taxon>
        <taxon>fabids</taxon>
        <taxon>Malpighiales</taxon>
        <taxon>Salicaceae</taxon>
        <taxon>Flacourtieae</taxon>
        <taxon>Dovyalis</taxon>
    </lineage>
</organism>
<dbReference type="Pfam" id="PF06203">
    <property type="entry name" value="CCT"/>
    <property type="match status" value="1"/>
</dbReference>
<reference evidence="5 6" key="1">
    <citation type="submission" date="2024-01" db="EMBL/GenBank/DDBJ databases">
        <authorList>
            <person name="Waweru B."/>
        </authorList>
    </citation>
    <scope>NUCLEOTIDE SEQUENCE [LARGE SCALE GENOMIC DNA]</scope>
</reference>
<dbReference type="EMBL" id="CAWUPB010000913">
    <property type="protein sequence ID" value="CAK7330441.1"/>
    <property type="molecule type" value="Genomic_DNA"/>
</dbReference>
<dbReference type="PANTHER" id="PTHR31874:SF41">
    <property type="entry name" value="CCT MOTIF FAMILY PROTEIN"/>
    <property type="match status" value="1"/>
</dbReference>
<evidence type="ECO:0000256" key="3">
    <source>
        <dbReference type="PROSITE-ProRule" id="PRU00357"/>
    </source>
</evidence>
<evidence type="ECO:0000256" key="1">
    <source>
        <dbReference type="ARBA" id="ARBA00004123"/>
    </source>
</evidence>
<name>A0AAV1R849_9ROSI</name>
<dbReference type="GO" id="GO:0005634">
    <property type="term" value="C:nucleus"/>
    <property type="evidence" value="ECO:0007669"/>
    <property type="project" value="UniProtKB-SubCell"/>
</dbReference>
<dbReference type="Proteomes" id="UP001314170">
    <property type="component" value="Unassembled WGS sequence"/>
</dbReference>
<evidence type="ECO:0000259" key="4">
    <source>
        <dbReference type="PROSITE" id="PS51017"/>
    </source>
</evidence>
<accession>A0AAV1R849</accession>
<keyword evidence="2 3" id="KW-0539">Nucleus</keyword>
<comment type="caution">
    <text evidence="5">The sequence shown here is derived from an EMBL/GenBank/DDBJ whole genome shotgun (WGS) entry which is preliminary data.</text>
</comment>